<dbReference type="Gene3D" id="3.65.10.20">
    <property type="entry name" value="RNA 3'-terminal phosphate cyclase domain"/>
    <property type="match status" value="1"/>
</dbReference>
<evidence type="ECO:0000259" key="6">
    <source>
        <dbReference type="Pfam" id="PF05189"/>
    </source>
</evidence>
<dbReference type="Pfam" id="PF01137">
    <property type="entry name" value="RTC"/>
    <property type="match status" value="1"/>
</dbReference>
<dbReference type="Proteomes" id="UP000274822">
    <property type="component" value="Unassembled WGS sequence"/>
</dbReference>
<dbReference type="CDD" id="cd00875">
    <property type="entry name" value="RNA_Cyclase_Class_I"/>
    <property type="match status" value="1"/>
</dbReference>
<evidence type="ECO:0000256" key="2">
    <source>
        <dbReference type="ARBA" id="ARBA00007089"/>
    </source>
</evidence>
<evidence type="ECO:0000313" key="7">
    <source>
        <dbReference type="EMBL" id="RUS30681.1"/>
    </source>
</evidence>
<keyword evidence="4" id="KW-0539">Nucleus</keyword>
<name>A0A433QLM9_9FUNG</name>
<protein>
    <submittedName>
        <fullName evidence="7">RNA 3'-terminal phosphate cyclase/enolpyruvate transferase</fullName>
    </submittedName>
</protein>
<dbReference type="GO" id="GO:0016740">
    <property type="term" value="F:transferase activity"/>
    <property type="evidence" value="ECO:0007669"/>
    <property type="project" value="UniProtKB-KW"/>
</dbReference>
<gene>
    <name evidence="7" type="ORF">BC938DRAFT_479084</name>
</gene>
<dbReference type="InterPro" id="IPR000228">
    <property type="entry name" value="RNA3'_term_phos_cyc"/>
</dbReference>
<dbReference type="PANTHER" id="PTHR11096:SF1">
    <property type="entry name" value="RNA 3'-TERMINAL PHOSPHATE CYCLASE-LIKE PROTEIN"/>
    <property type="match status" value="1"/>
</dbReference>
<dbReference type="InterPro" id="IPR013792">
    <property type="entry name" value="RNA3'P_cycl/enolpyr_Trfase_a/b"/>
</dbReference>
<comment type="caution">
    <text evidence="7">The sequence shown here is derived from an EMBL/GenBank/DDBJ whole genome shotgun (WGS) entry which is preliminary data.</text>
</comment>
<dbReference type="InterPro" id="IPR023797">
    <property type="entry name" value="RNA3'_phos_cyclase_dom"/>
</dbReference>
<accession>A0A433QLM9</accession>
<sequence length="356" mass="39124">MAAHTLLKFEGHNYFRQRLVLATLSGKTLRIDKIRSDDQNPGLRDFEASFLRLLENVTNGSVIEISYTVYKPGVITGGKVSHDCGVARSIGYFLEAIIALAPFAKTPLHLTLAGITNDNVDLSVDTLRTVTLPQLKRFGVEDGLELKIIKRGAPPLGGGEILFHCPNVRQLRPVQFTDEGRIKRIRGIAYCTRVSPQTANRLVDSARSVLNRYIPDVYIYTDVYKGPESGKSPGFSLSLVAESTTGVLLSAERAAEKGETPEDLSRVAAKMLLAEVRRGGCVDSANQWLNLLFMVLGPEDVSKVRVGKLTPFTIQYLRDLKDFFGVAFKIKPDATSQTIMMACLGIGYSNANKKTT</sequence>
<dbReference type="InterPro" id="IPR013791">
    <property type="entry name" value="RNA3'-term_phos_cycl_insert"/>
</dbReference>
<dbReference type="GO" id="GO:0000479">
    <property type="term" value="P:endonucleolytic cleavage of tricistronic rRNA transcript (SSU-rRNA, 5.8S rRNA, LSU-rRNA)"/>
    <property type="evidence" value="ECO:0007669"/>
    <property type="project" value="TreeGrafter"/>
</dbReference>
<proteinExistence type="inferred from homology"/>
<evidence type="ECO:0000313" key="8">
    <source>
        <dbReference type="Proteomes" id="UP000274822"/>
    </source>
</evidence>
<dbReference type="FunFam" id="3.30.360.20:FF:000001">
    <property type="entry name" value="RNA terminal phosphate cyclase-like 1"/>
    <property type="match status" value="1"/>
</dbReference>
<feature type="domain" description="RNA 3'-terminal phosphate cyclase insert" evidence="6">
    <location>
        <begin position="177"/>
        <end position="276"/>
    </location>
</feature>
<dbReference type="PROSITE" id="PS01287">
    <property type="entry name" value="RTC"/>
    <property type="match status" value="1"/>
</dbReference>
<organism evidence="7 8">
    <name type="scientific">Jimgerdemannia flammicorona</name>
    <dbReference type="NCBI Taxonomy" id="994334"/>
    <lineage>
        <taxon>Eukaryota</taxon>
        <taxon>Fungi</taxon>
        <taxon>Fungi incertae sedis</taxon>
        <taxon>Mucoromycota</taxon>
        <taxon>Mucoromycotina</taxon>
        <taxon>Endogonomycetes</taxon>
        <taxon>Endogonales</taxon>
        <taxon>Endogonaceae</taxon>
        <taxon>Jimgerdemannia</taxon>
    </lineage>
</organism>
<evidence type="ECO:0000256" key="3">
    <source>
        <dbReference type="ARBA" id="ARBA00022517"/>
    </source>
</evidence>
<dbReference type="PANTHER" id="PTHR11096">
    <property type="entry name" value="RNA 3' TERMINAL PHOSPHATE CYCLASE"/>
    <property type="match status" value="1"/>
</dbReference>
<comment type="subcellular location">
    <subcellularLocation>
        <location evidence="1">Nucleus</location>
        <location evidence="1">Nucleolus</location>
    </subcellularLocation>
</comment>
<dbReference type="Pfam" id="PF05189">
    <property type="entry name" value="RTC_insert"/>
    <property type="match status" value="1"/>
</dbReference>
<dbReference type="InterPro" id="IPR016443">
    <property type="entry name" value="RNA3'_term_phos_cyc_type_2"/>
</dbReference>
<dbReference type="GO" id="GO:0005730">
    <property type="term" value="C:nucleolus"/>
    <property type="evidence" value="ECO:0007669"/>
    <property type="project" value="UniProtKB-SubCell"/>
</dbReference>
<dbReference type="SUPFAM" id="SSF55205">
    <property type="entry name" value="EPT/RTPC-like"/>
    <property type="match status" value="1"/>
</dbReference>
<keyword evidence="7" id="KW-0670">Pyruvate</keyword>
<keyword evidence="3" id="KW-0690">Ribosome biogenesis</keyword>
<dbReference type="NCBIfam" id="TIGR03400">
    <property type="entry name" value="18S_RNA_Rcl1p"/>
    <property type="match status" value="1"/>
</dbReference>
<keyword evidence="8" id="KW-1185">Reference proteome</keyword>
<evidence type="ECO:0000259" key="5">
    <source>
        <dbReference type="Pfam" id="PF01137"/>
    </source>
</evidence>
<dbReference type="PIRSF" id="PIRSF005378">
    <property type="entry name" value="RNA3'_term_phos_cycl_euk"/>
    <property type="match status" value="1"/>
</dbReference>
<dbReference type="EMBL" id="RBNJ01003661">
    <property type="protein sequence ID" value="RUS30681.1"/>
    <property type="molecule type" value="Genomic_DNA"/>
</dbReference>
<dbReference type="AlphaFoldDB" id="A0A433QLM9"/>
<dbReference type="InterPro" id="IPR020719">
    <property type="entry name" value="RNA3'_term_phos_cycl-like_CS"/>
</dbReference>
<dbReference type="GO" id="GO:0004521">
    <property type="term" value="F:RNA endonuclease activity"/>
    <property type="evidence" value="ECO:0007669"/>
    <property type="project" value="TreeGrafter"/>
</dbReference>
<dbReference type="InterPro" id="IPR036553">
    <property type="entry name" value="RPTC_insert"/>
</dbReference>
<reference evidence="7 8" key="1">
    <citation type="journal article" date="2018" name="New Phytol.">
        <title>Phylogenomics of Endogonaceae and evolution of mycorrhizas within Mucoromycota.</title>
        <authorList>
            <person name="Chang Y."/>
            <person name="Desiro A."/>
            <person name="Na H."/>
            <person name="Sandor L."/>
            <person name="Lipzen A."/>
            <person name="Clum A."/>
            <person name="Barry K."/>
            <person name="Grigoriev I.V."/>
            <person name="Martin F.M."/>
            <person name="Stajich J.E."/>
            <person name="Smith M.E."/>
            <person name="Bonito G."/>
            <person name="Spatafora J.W."/>
        </authorList>
    </citation>
    <scope>NUCLEOTIDE SEQUENCE [LARGE SCALE GENOMIC DNA]</scope>
    <source>
        <strain evidence="7 8">AD002</strain>
    </source>
</reference>
<dbReference type="Gene3D" id="3.30.360.20">
    <property type="entry name" value="RNA 3'-terminal phosphate cyclase, insert domain"/>
    <property type="match status" value="1"/>
</dbReference>
<evidence type="ECO:0000256" key="1">
    <source>
        <dbReference type="ARBA" id="ARBA00004604"/>
    </source>
</evidence>
<comment type="similarity">
    <text evidence="2">Belongs to the RNA 3'-terminal cyclase family. Type 2 subfamily.</text>
</comment>
<keyword evidence="7" id="KW-0808">Transferase</keyword>
<feature type="domain" description="RNA 3'-terminal phosphate cyclase" evidence="5">
    <location>
        <begin position="8"/>
        <end position="330"/>
    </location>
</feature>
<dbReference type="InterPro" id="IPR037136">
    <property type="entry name" value="RNA3'_phos_cyclase_dom_sf"/>
</dbReference>
<evidence type="ECO:0000256" key="4">
    <source>
        <dbReference type="ARBA" id="ARBA00023242"/>
    </source>
</evidence>